<dbReference type="AlphaFoldDB" id="A0A0L0M2P4"/>
<proteinExistence type="predicted"/>
<dbReference type="PATRIC" id="fig|242163.4.peg.4182"/>
<reference evidence="2" key="1">
    <citation type="submission" date="2015-06" db="EMBL/GenBank/DDBJ databases">
        <title>Comparative genomics of Burkholderia leaf nodule symbionts.</title>
        <authorList>
            <person name="Carlier A."/>
            <person name="Eberl L."/>
            <person name="Pinto-Carbo M."/>
        </authorList>
    </citation>
    <scope>NUCLEOTIDE SEQUENCE [LARGE SCALE GENOMIC DNA]</scope>
    <source>
        <strain evidence="2">UZHbot4</strain>
    </source>
</reference>
<comment type="caution">
    <text evidence="1">The sequence shown here is derived from an EMBL/GenBank/DDBJ whole genome shotgun (WGS) entry which is preliminary data.</text>
</comment>
<protein>
    <submittedName>
        <fullName evidence="1">Uncharacterized protein</fullName>
    </submittedName>
</protein>
<keyword evidence="2" id="KW-1185">Reference proteome</keyword>
<evidence type="ECO:0000313" key="1">
    <source>
        <dbReference type="EMBL" id="KND56932.1"/>
    </source>
</evidence>
<accession>A0A0L0M2P4</accession>
<name>A0A0L0M2P4_9BURK</name>
<evidence type="ECO:0000313" key="2">
    <source>
        <dbReference type="Proteomes" id="UP000036959"/>
    </source>
</evidence>
<dbReference type="RefSeq" id="WP_050456039.1">
    <property type="nucleotide sequence ID" value="NZ_LFJJ01000298.1"/>
</dbReference>
<organism evidence="1 2">
    <name type="scientific">Candidatus Burkholderia verschuerenii</name>
    <dbReference type="NCBI Taxonomy" id="242163"/>
    <lineage>
        <taxon>Bacteria</taxon>
        <taxon>Pseudomonadati</taxon>
        <taxon>Pseudomonadota</taxon>
        <taxon>Betaproteobacteria</taxon>
        <taxon>Burkholderiales</taxon>
        <taxon>Burkholderiaceae</taxon>
        <taxon>Burkholderia</taxon>
    </lineage>
</organism>
<sequence>MLNTTSEYMEQGRRLAEARRLFLDHVLAQGLGTTAEHRKAATLFYQFIHNALQMEPPTTHELVRIYERFGESDRRTELAGLFDIRELSMLVRKSDEMVEFAISRKKLNPGMTLEELRVLLAGH</sequence>
<dbReference type="OrthoDB" id="9130541at2"/>
<gene>
    <name evidence="1" type="ORF">BVER_02690</name>
</gene>
<dbReference type="EMBL" id="LFJJ01000298">
    <property type="protein sequence ID" value="KND56932.1"/>
    <property type="molecule type" value="Genomic_DNA"/>
</dbReference>
<dbReference type="Proteomes" id="UP000036959">
    <property type="component" value="Unassembled WGS sequence"/>
</dbReference>